<accession>A0A370KXB0</accession>
<dbReference type="EMBL" id="QQTP01000035">
    <property type="protein sequence ID" value="RDJ19629.1"/>
    <property type="molecule type" value="Genomic_DNA"/>
</dbReference>
<dbReference type="OrthoDB" id="8160468at2"/>
<proteinExistence type="predicted"/>
<reference evidence="2" key="1">
    <citation type="submission" date="2018-07" db="EMBL/GenBank/DDBJ databases">
        <authorList>
            <person name="Safronova V.I."/>
            <person name="Chirak E.R."/>
            <person name="Sazanova A.L."/>
        </authorList>
    </citation>
    <scope>NUCLEOTIDE SEQUENCE [LARGE SCALE GENOMIC DNA]</scope>
    <source>
        <strain evidence="2">RCAM04685</strain>
    </source>
</reference>
<gene>
    <name evidence="1" type="ORF">DWE98_28760</name>
</gene>
<dbReference type="Proteomes" id="UP000255207">
    <property type="component" value="Unassembled WGS sequence"/>
</dbReference>
<sequence>MTEPATILLSRVNGHGSSTSGQNSCLDLTDSNGRRFVLHIPHLLEGDFLSRFEAAAMHAAEVRGSPSNADVVSAVLAQQTSFVMADDGTLILRTKTRSGVDIDISFDEGTVAGLRAMLDARPIAR</sequence>
<comment type="caution">
    <text evidence="1">The sequence shown here is derived from an EMBL/GenBank/DDBJ whole genome shotgun (WGS) entry which is preliminary data.</text>
</comment>
<dbReference type="AlphaFoldDB" id="A0A370KXB0"/>
<protein>
    <submittedName>
        <fullName evidence="1">Uncharacterized protein</fullName>
    </submittedName>
</protein>
<dbReference type="RefSeq" id="WP_114832852.1">
    <property type="nucleotide sequence ID" value="NZ_QQTO01000003.1"/>
</dbReference>
<keyword evidence="2" id="KW-1185">Reference proteome</keyword>
<evidence type="ECO:0000313" key="1">
    <source>
        <dbReference type="EMBL" id="RDJ19629.1"/>
    </source>
</evidence>
<evidence type="ECO:0000313" key="2">
    <source>
        <dbReference type="Proteomes" id="UP000255207"/>
    </source>
</evidence>
<organism evidence="1 2">
    <name type="scientific">Bosea caraganae</name>
    <dbReference type="NCBI Taxonomy" id="2763117"/>
    <lineage>
        <taxon>Bacteria</taxon>
        <taxon>Pseudomonadati</taxon>
        <taxon>Pseudomonadota</taxon>
        <taxon>Alphaproteobacteria</taxon>
        <taxon>Hyphomicrobiales</taxon>
        <taxon>Boseaceae</taxon>
        <taxon>Bosea</taxon>
    </lineage>
</organism>
<name>A0A370KXB0_9HYPH</name>